<organism evidence="1 2">
    <name type="scientific">Tissierella simiarum</name>
    <dbReference type="NCBI Taxonomy" id="2841534"/>
    <lineage>
        <taxon>Bacteria</taxon>
        <taxon>Bacillati</taxon>
        <taxon>Bacillota</taxon>
        <taxon>Tissierellia</taxon>
        <taxon>Tissierellales</taxon>
        <taxon>Tissierellaceae</taxon>
        <taxon>Tissierella</taxon>
    </lineage>
</organism>
<name>A0ABS6E2L6_9FIRM</name>
<keyword evidence="2" id="KW-1185">Reference proteome</keyword>
<proteinExistence type="predicted"/>
<gene>
    <name evidence="1" type="ORF">KQI42_03945</name>
</gene>
<dbReference type="Proteomes" id="UP000749471">
    <property type="component" value="Unassembled WGS sequence"/>
</dbReference>
<accession>A0ABS6E2L6</accession>
<reference evidence="1 2" key="1">
    <citation type="submission" date="2021-06" db="EMBL/GenBank/DDBJ databases">
        <authorList>
            <person name="Sun Q."/>
            <person name="Li D."/>
        </authorList>
    </citation>
    <scope>NUCLEOTIDE SEQUENCE [LARGE SCALE GENOMIC DNA]</scope>
    <source>
        <strain evidence="1 2">MSJ-40</strain>
    </source>
</reference>
<protein>
    <submittedName>
        <fullName evidence="1">Uncharacterized protein</fullName>
    </submittedName>
</protein>
<evidence type="ECO:0000313" key="2">
    <source>
        <dbReference type="Proteomes" id="UP000749471"/>
    </source>
</evidence>
<evidence type="ECO:0000313" key="1">
    <source>
        <dbReference type="EMBL" id="MBU5437148.1"/>
    </source>
</evidence>
<dbReference type="EMBL" id="JAHLPM010000002">
    <property type="protein sequence ID" value="MBU5437148.1"/>
    <property type="molecule type" value="Genomic_DNA"/>
</dbReference>
<sequence length="398" mass="47705">MNLIDLREFEFERDKIILFNENEFIFGDTKCEEGICKRYFYKYNMKNKHIYKINEEGIETSEYASYNSCILNDYIYTDSYKVQNSHVETLIYRISLIDGKIDKLYSISRDAGVIILSEEYALLIGCDYGIDEEHSDVQKDIKGEYDYAILCDLKYKREYGVKDKRVILGIWDYFIPYTVDRVRCIVFEEAYMEDWELEDEFEEGSKKEDFYRNGYRESINIISLEKFVESIKNGYEMIPFSQIHKTELTAWTRYFGMDDGNIYYRTKDFINKIEYIYSIDKRTLEKKLLKSVNMHNSQTTDIWHDITNRKIYEKKIINDSIKQIKEIYDGDFIFEYSELKEEFNDLVGEYVLTSFWTEDDNGDNYKYFTKIRNIKSGMIDIFEGICIVIKDNIVLFKG</sequence>
<dbReference type="RefSeq" id="WP_216516940.1">
    <property type="nucleotide sequence ID" value="NZ_JAHLPM010000002.1"/>
</dbReference>
<comment type="caution">
    <text evidence="1">The sequence shown here is derived from an EMBL/GenBank/DDBJ whole genome shotgun (WGS) entry which is preliminary data.</text>
</comment>